<feature type="domain" description="D-isomer specific 2-hydroxyacid dehydrogenase NAD-binding" evidence="4">
    <location>
        <begin position="109"/>
        <end position="288"/>
    </location>
</feature>
<dbReference type="PROSITE" id="PS00670">
    <property type="entry name" value="D_2_HYDROXYACID_DH_2"/>
    <property type="match status" value="1"/>
</dbReference>
<dbReference type="InterPro" id="IPR050223">
    <property type="entry name" value="D-isomer_2-hydroxyacid_DH"/>
</dbReference>
<evidence type="ECO:0000256" key="1">
    <source>
        <dbReference type="ARBA" id="ARBA00023002"/>
    </source>
</evidence>
<dbReference type="InterPro" id="IPR029753">
    <property type="entry name" value="D-isomer_DH_CS"/>
</dbReference>
<keyword evidence="6" id="KW-1185">Reference proteome</keyword>
<evidence type="ECO:0000313" key="6">
    <source>
        <dbReference type="Proteomes" id="UP000799750"/>
    </source>
</evidence>
<dbReference type="GO" id="GO:0051287">
    <property type="term" value="F:NAD binding"/>
    <property type="evidence" value="ECO:0007669"/>
    <property type="project" value="InterPro"/>
</dbReference>
<dbReference type="PROSITE" id="PS00065">
    <property type="entry name" value="D_2_HYDROXYACID_DH_1"/>
    <property type="match status" value="1"/>
</dbReference>
<dbReference type="SUPFAM" id="SSF51735">
    <property type="entry name" value="NAD(P)-binding Rossmann-fold domains"/>
    <property type="match status" value="1"/>
</dbReference>
<feature type="domain" description="D-isomer specific 2-hydroxyacid dehydrogenase catalytic" evidence="3">
    <location>
        <begin position="43"/>
        <end position="316"/>
    </location>
</feature>
<dbReference type="InterPro" id="IPR006140">
    <property type="entry name" value="D-isomer_DH_NAD-bd"/>
</dbReference>
<organism evidence="5 6">
    <name type="scientific">Lophium mytilinum</name>
    <dbReference type="NCBI Taxonomy" id="390894"/>
    <lineage>
        <taxon>Eukaryota</taxon>
        <taxon>Fungi</taxon>
        <taxon>Dikarya</taxon>
        <taxon>Ascomycota</taxon>
        <taxon>Pezizomycotina</taxon>
        <taxon>Dothideomycetes</taxon>
        <taxon>Pleosporomycetidae</taxon>
        <taxon>Mytilinidiales</taxon>
        <taxon>Mytilinidiaceae</taxon>
        <taxon>Lophium</taxon>
    </lineage>
</organism>
<dbReference type="Pfam" id="PF02826">
    <property type="entry name" value="2-Hacid_dh_C"/>
    <property type="match status" value="1"/>
</dbReference>
<dbReference type="Proteomes" id="UP000799750">
    <property type="component" value="Unassembled WGS sequence"/>
</dbReference>
<dbReference type="SUPFAM" id="SSF52283">
    <property type="entry name" value="Formate/glycerate dehydrogenase catalytic domain-like"/>
    <property type="match status" value="1"/>
</dbReference>
<name>A0A6A6Q9L7_9PEZI</name>
<dbReference type="EMBL" id="MU004202">
    <property type="protein sequence ID" value="KAF2488719.1"/>
    <property type="molecule type" value="Genomic_DNA"/>
</dbReference>
<accession>A0A6A6Q9L7</accession>
<evidence type="ECO:0000259" key="3">
    <source>
        <dbReference type="Pfam" id="PF00389"/>
    </source>
</evidence>
<dbReference type="GO" id="GO:0005829">
    <property type="term" value="C:cytosol"/>
    <property type="evidence" value="ECO:0007669"/>
    <property type="project" value="TreeGrafter"/>
</dbReference>
<dbReference type="GO" id="GO:0030267">
    <property type="term" value="F:glyoxylate reductase (NADPH) activity"/>
    <property type="evidence" value="ECO:0007669"/>
    <property type="project" value="TreeGrafter"/>
</dbReference>
<dbReference type="GO" id="GO:0016618">
    <property type="term" value="F:hydroxypyruvate reductase [NAD(P)H] activity"/>
    <property type="evidence" value="ECO:0007669"/>
    <property type="project" value="TreeGrafter"/>
</dbReference>
<dbReference type="InterPro" id="IPR029752">
    <property type="entry name" value="D-isomer_DH_CS1"/>
</dbReference>
<proteinExistence type="inferred from homology"/>
<evidence type="ECO:0000256" key="2">
    <source>
        <dbReference type="RuleBase" id="RU003719"/>
    </source>
</evidence>
<dbReference type="PANTHER" id="PTHR10996:SF264">
    <property type="entry name" value="HYPOTHETICAL D-ISOMER SPECIFIC 2-HYDROXYACID DEHYDROGENASE (EUROFUNG)"/>
    <property type="match status" value="1"/>
</dbReference>
<dbReference type="Pfam" id="PF00389">
    <property type="entry name" value="2-Hacid_dh"/>
    <property type="match status" value="1"/>
</dbReference>
<dbReference type="InterPro" id="IPR036291">
    <property type="entry name" value="NAD(P)-bd_dom_sf"/>
</dbReference>
<protein>
    <submittedName>
        <fullName evidence="5">Putative D-3-phosphoglycerate dehydrogenase</fullName>
    </submittedName>
</protein>
<evidence type="ECO:0000259" key="4">
    <source>
        <dbReference type="Pfam" id="PF02826"/>
    </source>
</evidence>
<gene>
    <name evidence="5" type="ORF">BU16DRAFT_601041</name>
</gene>
<dbReference type="Gene3D" id="3.40.50.720">
    <property type="entry name" value="NAD(P)-binding Rossmann-like Domain"/>
    <property type="match status" value="2"/>
</dbReference>
<dbReference type="PANTHER" id="PTHR10996">
    <property type="entry name" value="2-HYDROXYACID DEHYDROGENASE-RELATED"/>
    <property type="match status" value="1"/>
</dbReference>
<dbReference type="PROSITE" id="PS00671">
    <property type="entry name" value="D_2_HYDROXYACID_DH_3"/>
    <property type="match status" value="1"/>
</dbReference>
<dbReference type="OrthoDB" id="298012at2759"/>
<dbReference type="InterPro" id="IPR006139">
    <property type="entry name" value="D-isomer_2_OHA_DH_cat_dom"/>
</dbReference>
<sequence>MSQPPTPVYVLGHYNEAALALLQSHPSMSPILFTDPAHIDWPQKAVAILIRARTTLTEADFAAAPNLKYVVKQGVGVDAIDLAAAKRHGVRVYNTPAVNAEAVAELSLTLALAVARRVCEMDRAIRRGEKLLRAEWFSKSLFRTTVGVVGMGNIGGEVAKKWRGAMEARVVAYDPYFPADGWPGIEHERVGTLEELLEVADVVTVHVPLTAATRGLIGREEMGRMKEGAILINAARGGIVDEKALLEALRAKRFWGVGLDACQVEPPTLEVYREFLEHENLVMMPHVGGDTVECQVRSGLAAVETLIDAIAGGEPKGRQA</sequence>
<comment type="similarity">
    <text evidence="2">Belongs to the D-isomer specific 2-hydroxyacid dehydrogenase family.</text>
</comment>
<dbReference type="AlphaFoldDB" id="A0A6A6Q9L7"/>
<keyword evidence="1 2" id="KW-0560">Oxidoreductase</keyword>
<evidence type="ECO:0000313" key="5">
    <source>
        <dbReference type="EMBL" id="KAF2488719.1"/>
    </source>
</evidence>
<reference evidence="5" key="1">
    <citation type="journal article" date="2020" name="Stud. Mycol.">
        <title>101 Dothideomycetes genomes: a test case for predicting lifestyles and emergence of pathogens.</title>
        <authorList>
            <person name="Haridas S."/>
            <person name="Albert R."/>
            <person name="Binder M."/>
            <person name="Bloem J."/>
            <person name="Labutti K."/>
            <person name="Salamov A."/>
            <person name="Andreopoulos B."/>
            <person name="Baker S."/>
            <person name="Barry K."/>
            <person name="Bills G."/>
            <person name="Bluhm B."/>
            <person name="Cannon C."/>
            <person name="Castanera R."/>
            <person name="Culley D."/>
            <person name="Daum C."/>
            <person name="Ezra D."/>
            <person name="Gonzalez J."/>
            <person name="Henrissat B."/>
            <person name="Kuo A."/>
            <person name="Liang C."/>
            <person name="Lipzen A."/>
            <person name="Lutzoni F."/>
            <person name="Magnuson J."/>
            <person name="Mondo S."/>
            <person name="Nolan M."/>
            <person name="Ohm R."/>
            <person name="Pangilinan J."/>
            <person name="Park H.-J."/>
            <person name="Ramirez L."/>
            <person name="Alfaro M."/>
            <person name="Sun H."/>
            <person name="Tritt A."/>
            <person name="Yoshinaga Y."/>
            <person name="Zwiers L.-H."/>
            <person name="Turgeon B."/>
            <person name="Goodwin S."/>
            <person name="Spatafora J."/>
            <person name="Crous P."/>
            <person name="Grigoriev I."/>
        </authorList>
    </citation>
    <scope>NUCLEOTIDE SEQUENCE</scope>
    <source>
        <strain evidence="5">CBS 269.34</strain>
    </source>
</reference>